<organism evidence="3">
    <name type="scientific">bioreactor metagenome</name>
    <dbReference type="NCBI Taxonomy" id="1076179"/>
    <lineage>
        <taxon>unclassified sequences</taxon>
        <taxon>metagenomes</taxon>
        <taxon>ecological metagenomes</taxon>
    </lineage>
</organism>
<dbReference type="Gene3D" id="1.20.1050.10">
    <property type="match status" value="1"/>
</dbReference>
<dbReference type="InterPro" id="IPR036249">
    <property type="entry name" value="Thioredoxin-like_sf"/>
</dbReference>
<dbReference type="GO" id="GO:0004364">
    <property type="term" value="F:glutathione transferase activity"/>
    <property type="evidence" value="ECO:0007669"/>
    <property type="project" value="UniProtKB-EC"/>
</dbReference>
<reference evidence="3" key="1">
    <citation type="submission" date="2019-08" db="EMBL/GenBank/DDBJ databases">
        <authorList>
            <person name="Kucharzyk K."/>
            <person name="Murdoch R.W."/>
            <person name="Higgins S."/>
            <person name="Loffler F."/>
        </authorList>
    </citation>
    <scope>NUCLEOTIDE SEQUENCE</scope>
</reference>
<dbReference type="EC" id="2.5.1.18" evidence="3"/>
<dbReference type="Pfam" id="PF02798">
    <property type="entry name" value="GST_N"/>
    <property type="match status" value="1"/>
</dbReference>
<dbReference type="CDD" id="cd03057">
    <property type="entry name" value="GST_N_Beta"/>
    <property type="match status" value="1"/>
</dbReference>
<evidence type="ECO:0000313" key="3">
    <source>
        <dbReference type="EMBL" id="MPM18876.1"/>
    </source>
</evidence>
<dbReference type="Gene3D" id="3.40.30.10">
    <property type="entry name" value="Glutaredoxin"/>
    <property type="match status" value="1"/>
</dbReference>
<dbReference type="PANTHER" id="PTHR44051:SF8">
    <property type="entry name" value="GLUTATHIONE S-TRANSFERASE GSTA"/>
    <property type="match status" value="1"/>
</dbReference>
<gene>
    <name evidence="3" type="primary">gstB_1</name>
    <name evidence="3" type="ORF">SDC9_65294</name>
</gene>
<sequence>MMRMDLQATSGAAPNLSFQGDTATMSSSEKQSLTLYYTPGTCAQAVRIALEEAHATYELKRVDFATQQQRSPEYLALNPKGRVPALVTEEGILTEAPALLAYIAQRFADARLAPADLFGFARMQEFNSYLASTVHINHAHRPRAARWADEAEAQAAMQRKVPGNMTDNFNYIEANYLKGPWVLGDHYSVSDGYLFTVAGWLKGDGVDIAQFPKVHDHFKRMSARPAVQRALAA</sequence>
<dbReference type="SUPFAM" id="SSF52833">
    <property type="entry name" value="Thioredoxin-like"/>
    <property type="match status" value="1"/>
</dbReference>
<name>A0A644XRN4_9ZZZZ</name>
<comment type="caution">
    <text evidence="3">The sequence shown here is derived from an EMBL/GenBank/DDBJ whole genome shotgun (WGS) entry which is preliminary data.</text>
</comment>
<dbReference type="SFLD" id="SFLDG00358">
    <property type="entry name" value="Main_(cytGST)"/>
    <property type="match status" value="1"/>
</dbReference>
<dbReference type="InterPro" id="IPR036282">
    <property type="entry name" value="Glutathione-S-Trfase_C_sf"/>
</dbReference>
<dbReference type="InterPro" id="IPR004045">
    <property type="entry name" value="Glutathione_S-Trfase_N"/>
</dbReference>
<proteinExistence type="predicted"/>
<evidence type="ECO:0000259" key="1">
    <source>
        <dbReference type="PROSITE" id="PS50404"/>
    </source>
</evidence>
<dbReference type="AlphaFoldDB" id="A0A644XRN4"/>
<dbReference type="PROSITE" id="PS50405">
    <property type="entry name" value="GST_CTER"/>
    <property type="match status" value="1"/>
</dbReference>
<evidence type="ECO:0000259" key="2">
    <source>
        <dbReference type="PROSITE" id="PS50405"/>
    </source>
</evidence>
<keyword evidence="3" id="KW-0808">Transferase</keyword>
<dbReference type="SFLD" id="SFLDS00019">
    <property type="entry name" value="Glutathione_Transferase_(cytos"/>
    <property type="match status" value="1"/>
</dbReference>
<dbReference type="Pfam" id="PF00043">
    <property type="entry name" value="GST_C"/>
    <property type="match status" value="1"/>
</dbReference>
<dbReference type="EMBL" id="VSSQ01003068">
    <property type="protein sequence ID" value="MPM18876.1"/>
    <property type="molecule type" value="Genomic_DNA"/>
</dbReference>
<dbReference type="SUPFAM" id="SSF47616">
    <property type="entry name" value="GST C-terminal domain-like"/>
    <property type="match status" value="1"/>
</dbReference>
<protein>
    <submittedName>
        <fullName evidence="3">Glutathione S-transferase GST-6.0</fullName>
        <ecNumber evidence="3">2.5.1.18</ecNumber>
    </submittedName>
</protein>
<dbReference type="PROSITE" id="PS50404">
    <property type="entry name" value="GST_NTER"/>
    <property type="match status" value="1"/>
</dbReference>
<dbReference type="InterPro" id="IPR040079">
    <property type="entry name" value="Glutathione_S-Trfase"/>
</dbReference>
<accession>A0A644XRN4</accession>
<dbReference type="CDD" id="cd03188">
    <property type="entry name" value="GST_C_Beta"/>
    <property type="match status" value="1"/>
</dbReference>
<dbReference type="InterPro" id="IPR010987">
    <property type="entry name" value="Glutathione-S-Trfase_C-like"/>
</dbReference>
<dbReference type="PANTHER" id="PTHR44051">
    <property type="entry name" value="GLUTATHIONE S-TRANSFERASE-RELATED"/>
    <property type="match status" value="1"/>
</dbReference>
<dbReference type="SFLD" id="SFLDG01150">
    <property type="entry name" value="Main.1:_Beta-like"/>
    <property type="match status" value="1"/>
</dbReference>
<feature type="domain" description="GST C-terminal" evidence="2">
    <location>
        <begin position="116"/>
        <end position="233"/>
    </location>
</feature>
<feature type="domain" description="GST N-terminal" evidence="1">
    <location>
        <begin position="30"/>
        <end position="111"/>
    </location>
</feature>
<dbReference type="InterPro" id="IPR004046">
    <property type="entry name" value="GST_C"/>
</dbReference>